<feature type="transmembrane region" description="Helical" evidence="1">
    <location>
        <begin position="536"/>
        <end position="560"/>
    </location>
</feature>
<protein>
    <submittedName>
        <fullName evidence="2">Efflux RND transporter permease subunit</fullName>
    </submittedName>
</protein>
<name>A0ABW1SCM2_9PROT</name>
<sequence length="1073" mass="118699">MSGSSDRPMKGIVAWWARNSVAANLLMVLSFVLGVIGFNSLEREVFPQADFNGVSVSISWPGASPTDVEEQIVTRLEEVMADLDGLKEMSGTARESVGYVNLQTYNNYDLEKFIEEVKLRVDTINNLPQATYPPQVQRWRNEDQYMGIAVHGKVDRMELKRITDDLRDRIASIEGGELAQVLGTLDEEVSIEVSEEALRRYNLTFSDVANAVRRSSVNSSGGGIKTDIGRFSLQTRALADTEEQFENIIVRQLESGATIRVGDVATVIDGFVDEELETTFDGDPTAFIMIQPPETMQIAKYSKSIREFLETANEEILPEAVRADIMFDQADMFRGQMATISNSALVGTVLVLIVLLLFLRPIVAFWVTVGICTAFAGGFAILPLFGVSLNTLSLFAVLLVIGVIVDDAIVVGENIHKEIEAGRGEGLTAAVMGTQLVVKPVIFGVLTTMIMFAPWALLEGPERQFTAQITYVVVAALSFSLIESMLILPAHLAHMKKQDFSGKQGMFLQFQRRIADSLIWFAENLFKPVLEVAIRFRYATVALFISLFMLAIGLLANGYVPFRFMPQIDDDMVMVTIELPDGTPFSRTLAVRDQLYNGYNQAKIDLADEYPDLEGDLFLDAAIIANERQVRAFIGTLAPEERPIGMRTKVFADALREATGPIPDAEEISFSFTVNQNDSGYRVALSHPDLDLLREAANMVKDQLATYDTTYDIGDNLSSAAPELRFSLRPGAEALGVGLTTISGQIRQAYYGEEAQRLPRDGEDVRVMVRYPEETRRSLDSLNDLRIRTEDGRQIALDQVAETEFAPGINRIYRRDRVRSVAVFSELSGDVRGQIMSDMEQNFWPQFEERFPEVKRGRLGDAESQAEFTANLGLLYLGAVLLMYVLLAIAFSSYWQPLLLMMALPFSFAGAVFGHFISGVPFAMFSIFGIAAAAGVVINDNLVLIDNVNRRRDEMGMGAVQALVESAVSRFRPILLTSVTTFVGVLPMINERSVQAQFLKPMVMSLGAAVCFALFVSLLFVPALYAVGAEVARVFRWLWSGKPYQSIGATYDSHAVAGVTDRDDHVHHGAPAE</sequence>
<dbReference type="Gene3D" id="3.30.70.1440">
    <property type="entry name" value="Multidrug efflux transporter AcrB pore domain"/>
    <property type="match status" value="1"/>
</dbReference>
<dbReference type="InterPro" id="IPR027463">
    <property type="entry name" value="AcrB_DN_DC_subdom"/>
</dbReference>
<feature type="transmembrane region" description="Helical" evidence="1">
    <location>
        <begin position="873"/>
        <end position="891"/>
    </location>
</feature>
<feature type="transmembrane region" description="Helical" evidence="1">
    <location>
        <begin position="365"/>
        <end position="386"/>
    </location>
</feature>
<dbReference type="SUPFAM" id="SSF82693">
    <property type="entry name" value="Multidrug efflux transporter AcrB pore domain, PN1, PN2, PC1 and PC2 subdomains"/>
    <property type="match status" value="2"/>
</dbReference>
<feature type="transmembrane region" description="Helical" evidence="1">
    <location>
        <begin position="1002"/>
        <end position="1027"/>
    </location>
</feature>
<dbReference type="Gene3D" id="3.30.70.1320">
    <property type="entry name" value="Multidrug efflux transporter AcrB pore domain like"/>
    <property type="match status" value="1"/>
</dbReference>
<feature type="transmembrane region" description="Helical" evidence="1">
    <location>
        <begin position="436"/>
        <end position="457"/>
    </location>
</feature>
<feature type="transmembrane region" description="Helical" evidence="1">
    <location>
        <begin position="898"/>
        <end position="917"/>
    </location>
</feature>
<dbReference type="SUPFAM" id="SSF82714">
    <property type="entry name" value="Multidrug efflux transporter AcrB TolC docking domain, DN and DC subdomains"/>
    <property type="match status" value="2"/>
</dbReference>
<dbReference type="Gene3D" id="3.30.70.1430">
    <property type="entry name" value="Multidrug efflux transporter AcrB pore domain"/>
    <property type="match status" value="2"/>
</dbReference>
<feature type="transmembrane region" description="Helical" evidence="1">
    <location>
        <begin position="469"/>
        <end position="488"/>
    </location>
</feature>
<feature type="transmembrane region" description="Helical" evidence="1">
    <location>
        <begin position="973"/>
        <end position="990"/>
    </location>
</feature>
<reference evidence="3" key="1">
    <citation type="journal article" date="2019" name="Int. J. Syst. Evol. Microbiol.">
        <title>The Global Catalogue of Microorganisms (GCM) 10K type strain sequencing project: providing services to taxonomists for standard genome sequencing and annotation.</title>
        <authorList>
            <consortium name="The Broad Institute Genomics Platform"/>
            <consortium name="The Broad Institute Genome Sequencing Center for Infectious Disease"/>
            <person name="Wu L."/>
            <person name="Ma J."/>
        </authorList>
    </citation>
    <scope>NUCLEOTIDE SEQUENCE [LARGE SCALE GENOMIC DNA]</scope>
    <source>
        <strain evidence="3">CGMCC-1.15741</strain>
    </source>
</reference>
<evidence type="ECO:0000313" key="2">
    <source>
        <dbReference type="EMBL" id="MFC6198949.1"/>
    </source>
</evidence>
<keyword evidence="3" id="KW-1185">Reference proteome</keyword>
<dbReference type="Pfam" id="PF00873">
    <property type="entry name" value="ACR_tran"/>
    <property type="match status" value="1"/>
</dbReference>
<dbReference type="SUPFAM" id="SSF82866">
    <property type="entry name" value="Multidrug efflux transporter AcrB transmembrane domain"/>
    <property type="match status" value="2"/>
</dbReference>
<dbReference type="Gene3D" id="3.30.2090.10">
    <property type="entry name" value="Multidrug efflux transporter AcrB TolC docking domain, DN and DC subdomains"/>
    <property type="match status" value="2"/>
</dbReference>
<accession>A0ABW1SCM2</accession>
<feature type="transmembrane region" description="Helical" evidence="1">
    <location>
        <begin position="21"/>
        <end position="41"/>
    </location>
</feature>
<feature type="transmembrane region" description="Helical" evidence="1">
    <location>
        <begin position="337"/>
        <end position="358"/>
    </location>
</feature>
<gene>
    <name evidence="2" type="ORF">ACFQDM_12720</name>
</gene>
<organism evidence="2 3">
    <name type="scientific">Ponticaulis profundi</name>
    <dbReference type="NCBI Taxonomy" id="2665222"/>
    <lineage>
        <taxon>Bacteria</taxon>
        <taxon>Pseudomonadati</taxon>
        <taxon>Pseudomonadota</taxon>
        <taxon>Alphaproteobacteria</taxon>
        <taxon>Hyphomonadales</taxon>
        <taxon>Hyphomonadaceae</taxon>
        <taxon>Ponticaulis</taxon>
    </lineage>
</organism>
<dbReference type="Gene3D" id="1.20.1640.10">
    <property type="entry name" value="Multidrug efflux transporter AcrB transmembrane domain"/>
    <property type="match status" value="2"/>
</dbReference>
<evidence type="ECO:0000313" key="3">
    <source>
        <dbReference type="Proteomes" id="UP001596303"/>
    </source>
</evidence>
<keyword evidence="1" id="KW-0472">Membrane</keyword>
<dbReference type="InterPro" id="IPR001036">
    <property type="entry name" value="Acrflvin-R"/>
</dbReference>
<comment type="caution">
    <text evidence="2">The sequence shown here is derived from an EMBL/GenBank/DDBJ whole genome shotgun (WGS) entry which is preliminary data.</text>
</comment>
<dbReference type="PRINTS" id="PR00702">
    <property type="entry name" value="ACRIFLAVINRP"/>
</dbReference>
<dbReference type="EMBL" id="JBHSSW010000017">
    <property type="protein sequence ID" value="MFC6198949.1"/>
    <property type="molecule type" value="Genomic_DNA"/>
</dbReference>
<feature type="transmembrane region" description="Helical" evidence="1">
    <location>
        <begin position="392"/>
        <end position="415"/>
    </location>
</feature>
<keyword evidence="1" id="KW-1133">Transmembrane helix</keyword>
<dbReference type="PANTHER" id="PTHR32063">
    <property type="match status" value="1"/>
</dbReference>
<evidence type="ECO:0000256" key="1">
    <source>
        <dbReference type="SAM" id="Phobius"/>
    </source>
</evidence>
<proteinExistence type="predicted"/>
<feature type="transmembrane region" description="Helical" evidence="1">
    <location>
        <begin position="923"/>
        <end position="945"/>
    </location>
</feature>
<dbReference type="PANTHER" id="PTHR32063:SF33">
    <property type="entry name" value="RND SUPERFAMILY EFFLUX PUMP PERMEASE COMPONENT"/>
    <property type="match status" value="1"/>
</dbReference>
<dbReference type="RefSeq" id="WP_377379604.1">
    <property type="nucleotide sequence ID" value="NZ_JBHSSW010000017.1"/>
</dbReference>
<dbReference type="Proteomes" id="UP001596303">
    <property type="component" value="Unassembled WGS sequence"/>
</dbReference>
<keyword evidence="1" id="KW-0812">Transmembrane</keyword>